<dbReference type="InterPro" id="IPR017946">
    <property type="entry name" value="PLC-like_Pdiesterase_TIM-brl"/>
</dbReference>
<dbReference type="AlphaFoldDB" id="A0A238IZS0"/>
<accession>A0A238IZS0</accession>
<evidence type="ECO:0000313" key="2">
    <source>
        <dbReference type="Proteomes" id="UP000201838"/>
    </source>
</evidence>
<keyword evidence="2" id="KW-1185">Reference proteome</keyword>
<name>A0A238IZS0_9RHOB</name>
<evidence type="ECO:0008006" key="3">
    <source>
        <dbReference type="Google" id="ProtNLM"/>
    </source>
</evidence>
<dbReference type="GO" id="GO:0006629">
    <property type="term" value="P:lipid metabolic process"/>
    <property type="evidence" value="ECO:0007669"/>
    <property type="project" value="InterPro"/>
</dbReference>
<sequence>MIAEHHPDLLAQFVPQAYQPEEIDQYRNFGYEDVIWTLYRYGDDATSVVREARNRTPSAITMPVSMADAGLLVAVREATAVPVYIHTVNDPGTVACLLAAGAAGIYSDDVGNTDAAALRDAPQNCPRKDGS</sequence>
<dbReference type="Proteomes" id="UP000201838">
    <property type="component" value="Unassembled WGS sequence"/>
</dbReference>
<protein>
    <recommendedName>
        <fullName evidence="3">GP-PDE domain-containing protein</fullName>
    </recommendedName>
</protein>
<dbReference type="EMBL" id="FXXQ01000006">
    <property type="protein sequence ID" value="SMX23978.1"/>
    <property type="molecule type" value="Genomic_DNA"/>
</dbReference>
<reference evidence="1 2" key="1">
    <citation type="submission" date="2017-05" db="EMBL/GenBank/DDBJ databases">
        <authorList>
            <person name="Song R."/>
            <person name="Chenine A.L."/>
            <person name="Ruprecht R.M."/>
        </authorList>
    </citation>
    <scope>NUCLEOTIDE SEQUENCE [LARGE SCALE GENOMIC DNA]</scope>
    <source>
        <strain evidence="1 2">CECT 8489</strain>
    </source>
</reference>
<dbReference type="GO" id="GO:0008081">
    <property type="term" value="F:phosphoric diester hydrolase activity"/>
    <property type="evidence" value="ECO:0007669"/>
    <property type="project" value="InterPro"/>
</dbReference>
<gene>
    <name evidence="1" type="ORF">BOA8489_02092</name>
</gene>
<proteinExistence type="predicted"/>
<dbReference type="Gene3D" id="3.20.20.190">
    <property type="entry name" value="Phosphatidylinositol (PI) phosphodiesterase"/>
    <property type="match status" value="1"/>
</dbReference>
<evidence type="ECO:0000313" key="1">
    <source>
        <dbReference type="EMBL" id="SMX23978.1"/>
    </source>
</evidence>
<organism evidence="1 2">
    <name type="scientific">Boseongicola aestuarii</name>
    <dbReference type="NCBI Taxonomy" id="1470561"/>
    <lineage>
        <taxon>Bacteria</taxon>
        <taxon>Pseudomonadati</taxon>
        <taxon>Pseudomonadota</taxon>
        <taxon>Alphaproteobacteria</taxon>
        <taxon>Rhodobacterales</taxon>
        <taxon>Paracoccaceae</taxon>
        <taxon>Boseongicola</taxon>
    </lineage>
</organism>